<reference evidence="1" key="1">
    <citation type="submission" date="2020-05" db="EMBL/GenBank/DDBJ databases">
        <authorList>
            <person name="Chiriac C."/>
            <person name="Salcher M."/>
            <person name="Ghai R."/>
            <person name="Kavagutti S V."/>
        </authorList>
    </citation>
    <scope>NUCLEOTIDE SEQUENCE</scope>
</reference>
<protein>
    <submittedName>
        <fullName evidence="1">Unannotated protein</fullName>
    </submittedName>
</protein>
<proteinExistence type="predicted"/>
<gene>
    <name evidence="1" type="ORF">UFOPK3684_00496</name>
</gene>
<dbReference type="EMBL" id="CAFBMZ010000025">
    <property type="protein sequence ID" value="CAB4922795.1"/>
    <property type="molecule type" value="Genomic_DNA"/>
</dbReference>
<name>A0A6J7HXY5_9ZZZZ</name>
<organism evidence="1">
    <name type="scientific">freshwater metagenome</name>
    <dbReference type="NCBI Taxonomy" id="449393"/>
    <lineage>
        <taxon>unclassified sequences</taxon>
        <taxon>metagenomes</taxon>
        <taxon>ecological metagenomes</taxon>
    </lineage>
</organism>
<dbReference type="AlphaFoldDB" id="A0A6J7HXY5"/>
<sequence>MRCGSTETLLDISSISDWIKAASSTGLLLKLQQAFDAFQNW</sequence>
<accession>A0A6J7HXY5</accession>
<evidence type="ECO:0000313" key="1">
    <source>
        <dbReference type="EMBL" id="CAB4922795.1"/>
    </source>
</evidence>